<keyword evidence="2" id="KW-1185">Reference proteome</keyword>
<comment type="caution">
    <text evidence="1">The sequence shown here is derived from an EMBL/GenBank/DDBJ whole genome shotgun (WGS) entry which is preliminary data.</text>
</comment>
<dbReference type="Proteomes" id="UP001499974">
    <property type="component" value="Unassembled WGS sequence"/>
</dbReference>
<gene>
    <name evidence="1" type="ORF">GCM10023349_45940</name>
</gene>
<dbReference type="RefSeq" id="WP_345524099.1">
    <property type="nucleotide sequence ID" value="NZ_BAABKM010000005.1"/>
</dbReference>
<evidence type="ECO:0000313" key="2">
    <source>
        <dbReference type="Proteomes" id="UP001499974"/>
    </source>
</evidence>
<proteinExistence type="predicted"/>
<accession>A0ABP8Y4E7</accession>
<sequence length="130" mass="13534">MHDALRAALTPVLDDVCTTTLALVVEDSDWSDDVNQPSAFLRAPDGTGAGVSVWLPDPELEQRVSVADQVQEQVVESIGGTASNWPICPEHPTTHPMTARAVDGVACWVCPASGTPAARVGSLGSTSAAR</sequence>
<name>A0ABP8Y4E7_9ACTN</name>
<reference evidence="2" key="1">
    <citation type="journal article" date="2019" name="Int. J. Syst. Evol. Microbiol.">
        <title>The Global Catalogue of Microorganisms (GCM) 10K type strain sequencing project: providing services to taxonomists for standard genome sequencing and annotation.</title>
        <authorList>
            <consortium name="The Broad Institute Genomics Platform"/>
            <consortium name="The Broad Institute Genome Sequencing Center for Infectious Disease"/>
            <person name="Wu L."/>
            <person name="Ma J."/>
        </authorList>
    </citation>
    <scope>NUCLEOTIDE SEQUENCE [LARGE SCALE GENOMIC DNA]</scope>
    <source>
        <strain evidence="2">JCM 18531</strain>
    </source>
</reference>
<evidence type="ECO:0000313" key="1">
    <source>
        <dbReference type="EMBL" id="GAA4720592.1"/>
    </source>
</evidence>
<protein>
    <submittedName>
        <fullName evidence="1">Uncharacterized protein</fullName>
    </submittedName>
</protein>
<organism evidence="1 2">
    <name type="scientific">Nocardioides conyzicola</name>
    <dbReference type="NCBI Taxonomy" id="1651781"/>
    <lineage>
        <taxon>Bacteria</taxon>
        <taxon>Bacillati</taxon>
        <taxon>Actinomycetota</taxon>
        <taxon>Actinomycetes</taxon>
        <taxon>Propionibacteriales</taxon>
        <taxon>Nocardioidaceae</taxon>
        <taxon>Nocardioides</taxon>
    </lineage>
</organism>
<dbReference type="EMBL" id="BAABKM010000005">
    <property type="protein sequence ID" value="GAA4720592.1"/>
    <property type="molecule type" value="Genomic_DNA"/>
</dbReference>